<gene>
    <name evidence="3" type="ORF">HQ35_04540</name>
</gene>
<dbReference type="PRINTS" id="PR00097">
    <property type="entry name" value="ANTSNTHASEII"/>
</dbReference>
<dbReference type="GO" id="GO:0046654">
    <property type="term" value="P:tetrahydrofolate biosynthetic process"/>
    <property type="evidence" value="ECO:0007669"/>
    <property type="project" value="TreeGrafter"/>
</dbReference>
<organism evidence="3 4">
    <name type="scientific">Porphyromonas cangingivalis</name>
    <dbReference type="NCBI Taxonomy" id="36874"/>
    <lineage>
        <taxon>Bacteria</taxon>
        <taxon>Pseudomonadati</taxon>
        <taxon>Bacteroidota</taxon>
        <taxon>Bacteroidia</taxon>
        <taxon>Bacteroidales</taxon>
        <taxon>Porphyromonadaceae</taxon>
        <taxon>Porphyromonas</taxon>
    </lineage>
</organism>
<dbReference type="Gene3D" id="3.40.50.880">
    <property type="match status" value="1"/>
</dbReference>
<accession>A0A0A2EY98</accession>
<evidence type="ECO:0000259" key="2">
    <source>
        <dbReference type="Pfam" id="PF00117"/>
    </source>
</evidence>
<dbReference type="GO" id="GO:0046820">
    <property type="term" value="F:4-amino-4-deoxychorismate synthase activity"/>
    <property type="evidence" value="ECO:0007669"/>
    <property type="project" value="TreeGrafter"/>
</dbReference>
<dbReference type="GO" id="GO:0005829">
    <property type="term" value="C:cytosol"/>
    <property type="evidence" value="ECO:0007669"/>
    <property type="project" value="TreeGrafter"/>
</dbReference>
<dbReference type="PROSITE" id="PS51273">
    <property type="entry name" value="GATASE_TYPE_1"/>
    <property type="match status" value="1"/>
</dbReference>
<dbReference type="InterPro" id="IPR029062">
    <property type="entry name" value="Class_I_gatase-like"/>
</dbReference>
<dbReference type="PANTHER" id="PTHR43418">
    <property type="entry name" value="MULTIFUNCTIONAL TRYPTOPHAN BIOSYNTHESIS PROTEIN-RELATED"/>
    <property type="match status" value="1"/>
</dbReference>
<sequence>MKRILIINHHDSFVYNLVQIIRERTDCAYKFINTEDLDENLSLLKDYEYILLSPGPGHPEEFPHLIPTILRCVETHSILGVCLGMQAIALAFGGKIECLPKPKHGHKSRITISGNGSRKLFEGLSAPIFVARYHSWVVSKEHLPSCLSIDAYDEELNIAALSHKKYPICGVQFHPESVITEQGRAIIDNWLK</sequence>
<dbReference type="InterPro" id="IPR006221">
    <property type="entry name" value="TrpG/PapA_dom"/>
</dbReference>
<dbReference type="EMBL" id="JQJD01000029">
    <property type="protein sequence ID" value="KGN81279.1"/>
    <property type="molecule type" value="Genomic_DNA"/>
</dbReference>
<dbReference type="PRINTS" id="PR00096">
    <property type="entry name" value="GATASE"/>
</dbReference>
<dbReference type="STRING" id="36874.HQ34_04460"/>
<dbReference type="CDD" id="cd01743">
    <property type="entry name" value="GATase1_Anthranilate_Synthase"/>
    <property type="match status" value="1"/>
</dbReference>
<dbReference type="RefSeq" id="WP_036851404.1">
    <property type="nucleotide sequence ID" value="NZ_JQJD01000029.1"/>
</dbReference>
<comment type="caution">
    <text evidence="3">The sequence shown here is derived from an EMBL/GenBank/DDBJ whole genome shotgun (WGS) entry which is preliminary data.</text>
</comment>
<reference evidence="3 4" key="1">
    <citation type="submission" date="2014-08" db="EMBL/GenBank/DDBJ databases">
        <title>Porphyromonas cangingivalis strain:COT-109_OH1386 Genome sequencing.</title>
        <authorList>
            <person name="Wallis C."/>
            <person name="Deusch O."/>
            <person name="O'Flynn C."/>
            <person name="Davis I."/>
            <person name="Jospin G."/>
            <person name="Darling A.E."/>
            <person name="Coil D.A."/>
            <person name="Alexiev A."/>
            <person name="Horsfall A."/>
            <person name="Kirkwood N."/>
            <person name="Harris S."/>
            <person name="Eisen J.A."/>
        </authorList>
    </citation>
    <scope>NUCLEOTIDE SEQUENCE [LARGE SCALE GENOMIC DNA]</scope>
    <source>
        <strain evidence="4">COT-109 OH1386</strain>
    </source>
</reference>
<name>A0A0A2EY98_PORCN</name>
<dbReference type="eggNOG" id="COG0512">
    <property type="taxonomic scope" value="Bacteria"/>
</dbReference>
<keyword evidence="1" id="KW-0315">Glutamine amidotransferase</keyword>
<protein>
    <recommendedName>
        <fullName evidence="2">Glutamine amidotransferase domain-containing protein</fullName>
    </recommendedName>
</protein>
<dbReference type="Proteomes" id="UP000030125">
    <property type="component" value="Unassembled WGS sequence"/>
</dbReference>
<dbReference type="AlphaFoldDB" id="A0A0A2EY98"/>
<evidence type="ECO:0000313" key="3">
    <source>
        <dbReference type="EMBL" id="KGN81279.1"/>
    </source>
</evidence>
<dbReference type="PANTHER" id="PTHR43418:SF4">
    <property type="entry name" value="MULTIFUNCTIONAL TRYPTOPHAN BIOSYNTHESIS PROTEIN"/>
    <property type="match status" value="1"/>
</dbReference>
<dbReference type="InterPro" id="IPR050472">
    <property type="entry name" value="Anth_synth/Amidotransfase"/>
</dbReference>
<proteinExistence type="predicted"/>
<dbReference type="NCBIfam" id="TIGR00566">
    <property type="entry name" value="trpG_papA"/>
    <property type="match status" value="1"/>
</dbReference>
<dbReference type="GO" id="GO:0004049">
    <property type="term" value="F:anthranilate synthase activity"/>
    <property type="evidence" value="ECO:0007669"/>
    <property type="project" value="TreeGrafter"/>
</dbReference>
<dbReference type="OrthoDB" id="9786812at2"/>
<dbReference type="GO" id="GO:0000162">
    <property type="term" value="P:L-tryptophan biosynthetic process"/>
    <property type="evidence" value="ECO:0007669"/>
    <property type="project" value="TreeGrafter"/>
</dbReference>
<feature type="domain" description="Glutamine amidotransferase" evidence="2">
    <location>
        <begin position="5"/>
        <end position="191"/>
    </location>
</feature>
<evidence type="ECO:0000313" key="4">
    <source>
        <dbReference type="Proteomes" id="UP000030125"/>
    </source>
</evidence>
<dbReference type="Pfam" id="PF00117">
    <property type="entry name" value="GATase"/>
    <property type="match status" value="1"/>
</dbReference>
<dbReference type="InterPro" id="IPR017926">
    <property type="entry name" value="GATASE"/>
</dbReference>
<evidence type="ECO:0000256" key="1">
    <source>
        <dbReference type="ARBA" id="ARBA00022962"/>
    </source>
</evidence>
<dbReference type="SUPFAM" id="SSF52317">
    <property type="entry name" value="Class I glutamine amidotransferase-like"/>
    <property type="match status" value="1"/>
</dbReference>
<keyword evidence="4" id="KW-1185">Reference proteome</keyword>
<dbReference type="PRINTS" id="PR00099">
    <property type="entry name" value="CPSGATASE"/>
</dbReference>